<dbReference type="InterPro" id="IPR029499">
    <property type="entry name" value="PduO-typ"/>
</dbReference>
<dbReference type="GO" id="GO:0008817">
    <property type="term" value="F:corrinoid adenosyltransferase activity"/>
    <property type="evidence" value="ECO:0007669"/>
    <property type="project" value="TreeGrafter"/>
</dbReference>
<dbReference type="PANTHER" id="PTHR12213">
    <property type="entry name" value="CORRINOID ADENOSYLTRANSFERASE"/>
    <property type="match status" value="1"/>
</dbReference>
<dbReference type="SUPFAM" id="SSF89028">
    <property type="entry name" value="Cobalamin adenosyltransferase-like"/>
    <property type="match status" value="1"/>
</dbReference>
<feature type="domain" description="Cobalamin adenosyltransferase-like" evidence="5">
    <location>
        <begin position="7"/>
        <end position="166"/>
    </location>
</feature>
<accession>A0A382CW73</accession>
<keyword evidence="2" id="KW-0547">Nucleotide-binding</keyword>
<dbReference type="Pfam" id="PF01923">
    <property type="entry name" value="Cob_adeno_trans"/>
    <property type="match status" value="1"/>
</dbReference>
<dbReference type="NCBIfam" id="TIGR00636">
    <property type="entry name" value="PduO_Nterm"/>
    <property type="match status" value="1"/>
</dbReference>
<dbReference type="GO" id="GO:0005524">
    <property type="term" value="F:ATP binding"/>
    <property type="evidence" value="ECO:0007669"/>
    <property type="project" value="UniProtKB-KW"/>
</dbReference>
<dbReference type="PANTHER" id="PTHR12213:SF0">
    <property type="entry name" value="CORRINOID ADENOSYLTRANSFERASE MMAB"/>
    <property type="match status" value="1"/>
</dbReference>
<organism evidence="6">
    <name type="scientific">marine metagenome</name>
    <dbReference type="NCBI Taxonomy" id="408172"/>
    <lineage>
        <taxon>unclassified sequences</taxon>
        <taxon>metagenomes</taxon>
        <taxon>ecological metagenomes</taxon>
    </lineage>
</organism>
<dbReference type="Gene3D" id="1.20.1200.10">
    <property type="entry name" value="Cobalamin adenosyltransferase-like"/>
    <property type="match status" value="1"/>
</dbReference>
<evidence type="ECO:0000313" key="6">
    <source>
        <dbReference type="EMBL" id="SVB30102.1"/>
    </source>
</evidence>
<gene>
    <name evidence="6" type="ORF">METZ01_LOCUS182956</name>
</gene>
<evidence type="ECO:0000256" key="3">
    <source>
        <dbReference type="ARBA" id="ARBA00022840"/>
    </source>
</evidence>
<reference evidence="6" key="1">
    <citation type="submission" date="2018-05" db="EMBL/GenBank/DDBJ databases">
        <authorList>
            <person name="Lanie J.A."/>
            <person name="Ng W.-L."/>
            <person name="Kazmierczak K.M."/>
            <person name="Andrzejewski T.M."/>
            <person name="Davidsen T.M."/>
            <person name="Wayne K.J."/>
            <person name="Tettelin H."/>
            <person name="Glass J.I."/>
            <person name="Rusch D."/>
            <person name="Podicherti R."/>
            <person name="Tsui H.-C.T."/>
            <person name="Winkler M.E."/>
        </authorList>
    </citation>
    <scope>NUCLEOTIDE SEQUENCE</scope>
</reference>
<protein>
    <recommendedName>
        <fullName evidence="5">Cobalamin adenosyltransferase-like domain-containing protein</fullName>
    </recommendedName>
</protein>
<evidence type="ECO:0000256" key="1">
    <source>
        <dbReference type="ARBA" id="ARBA00022679"/>
    </source>
</evidence>
<evidence type="ECO:0000259" key="5">
    <source>
        <dbReference type="Pfam" id="PF01923"/>
    </source>
</evidence>
<feature type="region of interest" description="Disordered" evidence="4">
    <location>
        <begin position="1"/>
        <end position="21"/>
    </location>
</feature>
<sequence>MRITKVTTKTGDNGQTSLGNNVRLSKDHPRIIAMGEIDHLNSFLGWSISECSDNNLKSELKTIQQDLFNLGGELSIPEIENPLLKNHRLTFLEDQIELFTNQLPPLEEFMLPGGIEFSSRLHITRSACRNAERALIVLYNNEVGTSLHIQYLNRLSDYFFSLARWVNLSGGGQDEQWIH</sequence>
<name>A0A382CW73_9ZZZZ</name>
<dbReference type="InterPro" id="IPR016030">
    <property type="entry name" value="CblAdoTrfase-like"/>
</dbReference>
<dbReference type="AlphaFoldDB" id="A0A382CW73"/>
<proteinExistence type="predicted"/>
<evidence type="ECO:0000256" key="4">
    <source>
        <dbReference type="SAM" id="MobiDB-lite"/>
    </source>
</evidence>
<dbReference type="InterPro" id="IPR036451">
    <property type="entry name" value="CblAdoTrfase-like_sf"/>
</dbReference>
<keyword evidence="1" id="KW-0808">Transferase</keyword>
<dbReference type="EMBL" id="UINC01036318">
    <property type="protein sequence ID" value="SVB30102.1"/>
    <property type="molecule type" value="Genomic_DNA"/>
</dbReference>
<keyword evidence="3" id="KW-0067">ATP-binding</keyword>
<evidence type="ECO:0000256" key="2">
    <source>
        <dbReference type="ARBA" id="ARBA00022741"/>
    </source>
</evidence>